<dbReference type="Pfam" id="PF07859">
    <property type="entry name" value="Abhydrolase_3"/>
    <property type="match status" value="1"/>
</dbReference>
<comment type="caution">
    <text evidence="3">The sequence shown here is derived from an EMBL/GenBank/DDBJ whole genome shotgun (WGS) entry which is preliminary data.</text>
</comment>
<reference evidence="3 4" key="1">
    <citation type="submission" date="2018-11" db="EMBL/GenBank/DDBJ databases">
        <title>The genome of Variovorax sp T529.</title>
        <authorList>
            <person name="Gao J."/>
        </authorList>
    </citation>
    <scope>NUCLEOTIDE SEQUENCE [LARGE SCALE GENOMIC DNA]</scope>
    <source>
        <strain evidence="3 4">T529</strain>
    </source>
</reference>
<dbReference type="GO" id="GO:0016787">
    <property type="term" value="F:hydrolase activity"/>
    <property type="evidence" value="ECO:0007669"/>
    <property type="project" value="UniProtKB-KW"/>
</dbReference>
<name>A0A3P3EY59_9BURK</name>
<dbReference type="SUPFAM" id="SSF53474">
    <property type="entry name" value="alpha/beta-Hydrolases"/>
    <property type="match status" value="1"/>
</dbReference>
<gene>
    <name evidence="3" type="ORF">EH244_03525</name>
</gene>
<dbReference type="InterPro" id="IPR013094">
    <property type="entry name" value="AB_hydrolase_3"/>
</dbReference>
<dbReference type="PANTHER" id="PTHR48081:SF33">
    <property type="entry name" value="KYNURENINE FORMAMIDASE"/>
    <property type="match status" value="1"/>
</dbReference>
<protein>
    <submittedName>
        <fullName evidence="3">Alpha/beta hydrolase</fullName>
    </submittedName>
</protein>
<dbReference type="Proteomes" id="UP000271590">
    <property type="component" value="Unassembled WGS sequence"/>
</dbReference>
<dbReference type="Gene3D" id="3.40.50.1820">
    <property type="entry name" value="alpha/beta hydrolase"/>
    <property type="match status" value="1"/>
</dbReference>
<accession>A0A3P3EY59</accession>
<evidence type="ECO:0000313" key="4">
    <source>
        <dbReference type="Proteomes" id="UP000271590"/>
    </source>
</evidence>
<dbReference type="PANTHER" id="PTHR48081">
    <property type="entry name" value="AB HYDROLASE SUPERFAMILY PROTEIN C4A8.06C"/>
    <property type="match status" value="1"/>
</dbReference>
<dbReference type="InterPro" id="IPR050300">
    <property type="entry name" value="GDXG_lipolytic_enzyme"/>
</dbReference>
<proteinExistence type="predicted"/>
<keyword evidence="1 3" id="KW-0378">Hydrolase</keyword>
<dbReference type="EMBL" id="RQXU01000002">
    <property type="protein sequence ID" value="RRH91303.1"/>
    <property type="molecule type" value="Genomic_DNA"/>
</dbReference>
<evidence type="ECO:0000313" key="3">
    <source>
        <dbReference type="EMBL" id="RRH91303.1"/>
    </source>
</evidence>
<feature type="domain" description="Alpha/beta hydrolase fold-3" evidence="2">
    <location>
        <begin position="81"/>
        <end position="201"/>
    </location>
</feature>
<dbReference type="InterPro" id="IPR029058">
    <property type="entry name" value="AB_hydrolase_fold"/>
</dbReference>
<dbReference type="AlphaFoldDB" id="A0A3P3EY59"/>
<organism evidence="3 4">
    <name type="scientific">Variovorax beijingensis</name>
    <dbReference type="NCBI Taxonomy" id="2496117"/>
    <lineage>
        <taxon>Bacteria</taxon>
        <taxon>Pseudomonadati</taxon>
        <taxon>Pseudomonadota</taxon>
        <taxon>Betaproteobacteria</taxon>
        <taxon>Burkholderiales</taxon>
        <taxon>Comamonadaceae</taxon>
        <taxon>Variovorax</taxon>
    </lineage>
</organism>
<evidence type="ECO:0000256" key="1">
    <source>
        <dbReference type="ARBA" id="ARBA00022801"/>
    </source>
</evidence>
<sequence>MRASKKKESTTRMTSYEPAWLEGMYNNLARVKDHPAYFDRWGRDSQAVRETLPGRIDVPYGRGVNETLDIFPAPIPGAPVLVFIHGGYWRAMDKRDHSFIAPAFNDRGVCVVMPNYALCPGTAEEPVTVPGILTQMVRALEWTWRNAASFGADPSRITVAGHSAGGHMAAALLACNWKTVSPELPAQLVRNALSISGLYDLRPLQRTPFLEKVLKLSDADALRASPALWPAPARGQLHALVGGDESEEFIRHNALIRDAWGRNAVPVCESLPGLNHFSIVDALADPAHRLHRDAVQLLEA</sequence>
<evidence type="ECO:0000259" key="2">
    <source>
        <dbReference type="Pfam" id="PF07859"/>
    </source>
</evidence>